<dbReference type="InterPro" id="IPR029017">
    <property type="entry name" value="Enolase-like_N"/>
</dbReference>
<feature type="active site" description="Proton acceptor; specific for (R)-substrate epimerization" evidence="5">
    <location>
        <position position="147"/>
    </location>
</feature>
<feature type="binding site" evidence="6">
    <location>
        <position position="221"/>
    </location>
    <ligand>
        <name>Mg(2+)</name>
        <dbReference type="ChEBI" id="CHEBI:18420"/>
    </ligand>
</feature>
<protein>
    <recommendedName>
        <fullName evidence="7">Dipeptide epimerase</fullName>
        <ecNumber evidence="7">5.1.1.-</ecNumber>
    </recommendedName>
</protein>
<evidence type="ECO:0000256" key="7">
    <source>
        <dbReference type="RuleBase" id="RU366006"/>
    </source>
</evidence>
<dbReference type="InterPro" id="IPR018110">
    <property type="entry name" value="Mandel_Rmase/mucon_lact_enz_CS"/>
</dbReference>
<dbReference type="InterPro" id="IPR034593">
    <property type="entry name" value="DgoD-like"/>
</dbReference>
<evidence type="ECO:0000256" key="5">
    <source>
        <dbReference type="PIRSR" id="PIRSR634603-1"/>
    </source>
</evidence>
<dbReference type="PROSITE" id="PS00909">
    <property type="entry name" value="MR_MLE_2"/>
    <property type="match status" value="1"/>
</dbReference>
<dbReference type="GO" id="GO:0009063">
    <property type="term" value="P:amino acid catabolic process"/>
    <property type="evidence" value="ECO:0007669"/>
    <property type="project" value="InterPro"/>
</dbReference>
<comment type="cofactor">
    <cofactor evidence="6 7">
        <name>Mg(2+)</name>
        <dbReference type="ChEBI" id="CHEBI:18420"/>
    </cofactor>
    <text evidence="6 7">Binds 1 Mg(2+) ion per subunit.</text>
</comment>
<evidence type="ECO:0000313" key="10">
    <source>
        <dbReference type="Proteomes" id="UP000011134"/>
    </source>
</evidence>
<dbReference type="InterPro" id="IPR013342">
    <property type="entry name" value="Mandelate_racemase_C"/>
</dbReference>
<dbReference type="PATRIC" id="fig|1056511.3.peg.4470"/>
<dbReference type="Proteomes" id="UP000011134">
    <property type="component" value="Unassembled WGS sequence"/>
</dbReference>
<keyword evidence="3 6" id="KW-0460">Magnesium</keyword>
<feature type="domain" description="Mandelate racemase/muconate lactonizing enzyme C-terminal" evidence="8">
    <location>
        <begin position="126"/>
        <end position="219"/>
    </location>
</feature>
<dbReference type="Pfam" id="PF13378">
    <property type="entry name" value="MR_MLE_C"/>
    <property type="match status" value="1"/>
</dbReference>
<dbReference type="Gene3D" id="3.20.20.120">
    <property type="entry name" value="Enolase-like C-terminal domain"/>
    <property type="match status" value="1"/>
</dbReference>
<organism evidence="9 10">
    <name type="scientific">Photobacterium marinum</name>
    <dbReference type="NCBI Taxonomy" id="1056511"/>
    <lineage>
        <taxon>Bacteria</taxon>
        <taxon>Pseudomonadati</taxon>
        <taxon>Pseudomonadota</taxon>
        <taxon>Gammaproteobacteria</taxon>
        <taxon>Vibrionales</taxon>
        <taxon>Vibrionaceae</taxon>
        <taxon>Photobacterium</taxon>
    </lineage>
</organism>
<dbReference type="InterPro" id="IPR036849">
    <property type="entry name" value="Enolase-like_C_sf"/>
</dbReference>
<dbReference type="SFLD" id="SFLDS00001">
    <property type="entry name" value="Enolase"/>
    <property type="match status" value="1"/>
</dbReference>
<sequence>MKINAVQEQFPLARPFTISRGTRTHQDVVTVTINDGKTSAKGECTPYPRYGESIESVIKQVHSLNSLPDGVELNRETLQQLLPAGAARNAVDCALWRLELQQEFPYQAFDIEPEIVTAMTVSLDSPEKMAQQAKELCKQGARLLKIKLNNEQIIERVNAVRTVAPGAELIIDANEAWGEIDLENIFNQLSPFHIRMIEQPVPKGQDAQLLSIKHPITLCADESCHTTDDLDELIGCYEMINIKLDKAGGLTEALKLEAKAHQLGFKVMVGCMVGSSLAMETALPIASKADLVDLDGPLLLKKDRVNGLLYRQGAIQLNGVTA</sequence>
<reference evidence="9 10" key="1">
    <citation type="submission" date="2012-12" db="EMBL/GenBank/DDBJ databases">
        <title>Genome Assembly of Photobacterium sp. AK15.</title>
        <authorList>
            <person name="Khatri I."/>
            <person name="Vaidya B."/>
            <person name="Srinivas T.N.R."/>
            <person name="Subramanian S."/>
            <person name="Pinnaka A."/>
        </authorList>
    </citation>
    <scope>NUCLEOTIDE SEQUENCE [LARGE SCALE GENOMIC DNA]</scope>
    <source>
        <strain evidence="9 10">AK15</strain>
    </source>
</reference>
<feature type="binding site" evidence="6">
    <location>
        <position position="198"/>
    </location>
    <ligand>
        <name>Mg(2+)</name>
        <dbReference type="ChEBI" id="CHEBI:18420"/>
    </ligand>
</feature>
<dbReference type="NCBIfam" id="NF042940">
    <property type="entry name" value="racemase_DgcA"/>
    <property type="match status" value="1"/>
</dbReference>
<keyword evidence="10" id="KW-1185">Reference proteome</keyword>
<keyword evidence="2 6" id="KW-0479">Metal-binding</keyword>
<comment type="caution">
    <text evidence="9">The sequence shown here is derived from an EMBL/GenBank/DDBJ whole genome shotgun (WGS) entry which is preliminary data.</text>
</comment>
<dbReference type="Gene3D" id="3.30.390.10">
    <property type="entry name" value="Enolase-like, N-terminal domain"/>
    <property type="match status" value="1"/>
</dbReference>
<evidence type="ECO:0000256" key="3">
    <source>
        <dbReference type="ARBA" id="ARBA00022842"/>
    </source>
</evidence>
<feature type="binding site" evidence="6">
    <location>
        <position position="172"/>
    </location>
    <ligand>
        <name>Mg(2+)</name>
        <dbReference type="ChEBI" id="CHEBI:18420"/>
    </ligand>
</feature>
<dbReference type="RefSeq" id="WP_007470414.1">
    <property type="nucleotide sequence ID" value="NZ_AMZO01000038.1"/>
</dbReference>
<dbReference type="InterPro" id="IPR029065">
    <property type="entry name" value="Enolase_C-like"/>
</dbReference>
<dbReference type="GO" id="GO:0016855">
    <property type="term" value="F:racemase and epimerase activity, acting on amino acids and derivatives"/>
    <property type="evidence" value="ECO:0007669"/>
    <property type="project" value="UniProtKB-UniRule"/>
</dbReference>
<gene>
    <name evidence="9" type="ORF">C942_03546</name>
</gene>
<dbReference type="SFLD" id="SFLDG00180">
    <property type="entry name" value="muconate_cycloisomerase"/>
    <property type="match status" value="1"/>
</dbReference>
<dbReference type="OrthoDB" id="9782675at2"/>
<dbReference type="AlphaFoldDB" id="L8J3T9"/>
<dbReference type="EC" id="5.1.1.-" evidence="7"/>
<evidence type="ECO:0000256" key="6">
    <source>
        <dbReference type="PIRSR" id="PIRSR634603-3"/>
    </source>
</evidence>
<dbReference type="SMART" id="SM00922">
    <property type="entry name" value="MR_MLE"/>
    <property type="match status" value="1"/>
</dbReference>
<evidence type="ECO:0000256" key="2">
    <source>
        <dbReference type="ARBA" id="ARBA00022723"/>
    </source>
</evidence>
<accession>L8J3T9</accession>
<dbReference type="SUPFAM" id="SSF51604">
    <property type="entry name" value="Enolase C-terminal domain-like"/>
    <property type="match status" value="1"/>
</dbReference>
<dbReference type="PANTHER" id="PTHR48080">
    <property type="entry name" value="D-GALACTONATE DEHYDRATASE-RELATED"/>
    <property type="match status" value="1"/>
</dbReference>
<comment type="similarity">
    <text evidence="1 7">Belongs to the mandelate racemase/muconate lactonizing enzyme family.</text>
</comment>
<feature type="active site" description="Proton acceptor; specific for (S)-substrate epimerization" evidence="5">
    <location>
        <position position="243"/>
    </location>
</feature>
<dbReference type="GO" id="GO:0046872">
    <property type="term" value="F:metal ion binding"/>
    <property type="evidence" value="ECO:0007669"/>
    <property type="project" value="UniProtKB-KW"/>
</dbReference>
<dbReference type="InterPro" id="IPR013341">
    <property type="entry name" value="Mandelate_racemase_N_dom"/>
</dbReference>
<dbReference type="PANTHER" id="PTHR48080:SF3">
    <property type="entry name" value="ENOLASE SUPERFAMILY MEMBER DDB_G0284701"/>
    <property type="match status" value="1"/>
</dbReference>
<dbReference type="SUPFAM" id="SSF54826">
    <property type="entry name" value="Enolase N-terminal domain-like"/>
    <property type="match status" value="1"/>
</dbReference>
<dbReference type="CDD" id="cd03319">
    <property type="entry name" value="L-Ala-DL-Glu_epimerase"/>
    <property type="match status" value="1"/>
</dbReference>
<proteinExistence type="inferred from homology"/>
<dbReference type="EMBL" id="AMZO01000038">
    <property type="protein sequence ID" value="ELR63530.1"/>
    <property type="molecule type" value="Genomic_DNA"/>
</dbReference>
<dbReference type="Pfam" id="PF02746">
    <property type="entry name" value="MR_MLE_N"/>
    <property type="match status" value="1"/>
</dbReference>
<name>L8J3T9_9GAMM</name>
<evidence type="ECO:0000259" key="8">
    <source>
        <dbReference type="SMART" id="SM00922"/>
    </source>
</evidence>
<evidence type="ECO:0000256" key="1">
    <source>
        <dbReference type="ARBA" id="ARBA00008031"/>
    </source>
</evidence>
<evidence type="ECO:0000313" key="9">
    <source>
        <dbReference type="EMBL" id="ELR63530.1"/>
    </source>
</evidence>
<dbReference type="SFLD" id="SFLDF00010">
    <property type="entry name" value="dipeptide_epimerase"/>
    <property type="match status" value="1"/>
</dbReference>
<evidence type="ECO:0000256" key="4">
    <source>
        <dbReference type="ARBA" id="ARBA00023235"/>
    </source>
</evidence>
<dbReference type="InterPro" id="IPR034603">
    <property type="entry name" value="Dipeptide_epimerase"/>
</dbReference>
<keyword evidence="4 7" id="KW-0413">Isomerase</keyword>